<dbReference type="EMBL" id="MU032345">
    <property type="protein sequence ID" value="KAF3768890.1"/>
    <property type="molecule type" value="Genomic_DNA"/>
</dbReference>
<evidence type="ECO:0000313" key="2">
    <source>
        <dbReference type="Proteomes" id="UP000803844"/>
    </source>
</evidence>
<dbReference type="Proteomes" id="UP000803844">
    <property type="component" value="Unassembled WGS sequence"/>
</dbReference>
<comment type="caution">
    <text evidence="1">The sequence shown here is derived from an EMBL/GenBank/DDBJ whole genome shotgun (WGS) entry which is preliminary data.</text>
</comment>
<accession>A0A9P5CT85</accession>
<dbReference type="OrthoDB" id="5405791at2759"/>
<feature type="non-terminal residue" evidence="1">
    <location>
        <position position="62"/>
    </location>
</feature>
<proteinExistence type="predicted"/>
<reference evidence="1" key="1">
    <citation type="journal article" date="2020" name="Phytopathology">
        <title>Genome sequence of the chestnut blight fungus Cryphonectria parasitica EP155: A fundamental resource for an archetypical invasive plant pathogen.</title>
        <authorList>
            <person name="Crouch J.A."/>
            <person name="Dawe A."/>
            <person name="Aerts A."/>
            <person name="Barry K."/>
            <person name="Churchill A.C.L."/>
            <person name="Grimwood J."/>
            <person name="Hillman B."/>
            <person name="Milgroom M.G."/>
            <person name="Pangilinan J."/>
            <person name="Smith M."/>
            <person name="Salamov A."/>
            <person name="Schmutz J."/>
            <person name="Yadav J."/>
            <person name="Grigoriev I.V."/>
            <person name="Nuss D."/>
        </authorList>
    </citation>
    <scope>NUCLEOTIDE SEQUENCE</scope>
    <source>
        <strain evidence="1">EP155</strain>
    </source>
</reference>
<name>A0A9P5CT85_CRYP1</name>
<dbReference type="RefSeq" id="XP_040779851.1">
    <property type="nucleotide sequence ID" value="XM_040915684.1"/>
</dbReference>
<dbReference type="GeneID" id="63832813"/>
<sequence length="62" mass="6762">TGGGAEVICPLHDPDGRPCGKRCSGAKPYRSIQEHIRRAHPDRYIAGLPANEESFQAMVNTE</sequence>
<keyword evidence="2" id="KW-1185">Reference proteome</keyword>
<protein>
    <submittedName>
        <fullName evidence="1">Uncharacterized protein</fullName>
    </submittedName>
</protein>
<feature type="non-terminal residue" evidence="1">
    <location>
        <position position="1"/>
    </location>
</feature>
<evidence type="ECO:0000313" key="1">
    <source>
        <dbReference type="EMBL" id="KAF3768890.1"/>
    </source>
</evidence>
<organism evidence="1 2">
    <name type="scientific">Cryphonectria parasitica (strain ATCC 38755 / EP155)</name>
    <dbReference type="NCBI Taxonomy" id="660469"/>
    <lineage>
        <taxon>Eukaryota</taxon>
        <taxon>Fungi</taxon>
        <taxon>Dikarya</taxon>
        <taxon>Ascomycota</taxon>
        <taxon>Pezizomycotina</taxon>
        <taxon>Sordariomycetes</taxon>
        <taxon>Sordariomycetidae</taxon>
        <taxon>Diaporthales</taxon>
        <taxon>Cryphonectriaceae</taxon>
        <taxon>Cryphonectria-Endothia species complex</taxon>
        <taxon>Cryphonectria</taxon>
    </lineage>
</organism>
<dbReference type="AlphaFoldDB" id="A0A9P5CT85"/>
<gene>
    <name evidence="1" type="ORF">M406DRAFT_224305</name>
</gene>